<feature type="non-terminal residue" evidence="1">
    <location>
        <position position="1"/>
    </location>
</feature>
<reference evidence="1" key="1">
    <citation type="submission" date="2021-06" db="EMBL/GenBank/DDBJ databases">
        <authorList>
            <person name="Kallberg Y."/>
            <person name="Tangrot J."/>
            <person name="Rosling A."/>
        </authorList>
    </citation>
    <scope>NUCLEOTIDE SEQUENCE</scope>
    <source>
        <strain evidence="1">28 12/20/2015</strain>
    </source>
</reference>
<name>A0ACA9Q2P6_9GLOM</name>
<dbReference type="Proteomes" id="UP000789366">
    <property type="component" value="Unassembled WGS sequence"/>
</dbReference>
<dbReference type="EMBL" id="CAJVPW010032006">
    <property type="protein sequence ID" value="CAG8727794.1"/>
    <property type="molecule type" value="Genomic_DNA"/>
</dbReference>
<evidence type="ECO:0000313" key="1">
    <source>
        <dbReference type="EMBL" id="CAG8727794.1"/>
    </source>
</evidence>
<organism evidence="1 2">
    <name type="scientific">Cetraspora pellucida</name>
    <dbReference type="NCBI Taxonomy" id="1433469"/>
    <lineage>
        <taxon>Eukaryota</taxon>
        <taxon>Fungi</taxon>
        <taxon>Fungi incertae sedis</taxon>
        <taxon>Mucoromycota</taxon>
        <taxon>Glomeromycotina</taxon>
        <taxon>Glomeromycetes</taxon>
        <taxon>Diversisporales</taxon>
        <taxon>Gigasporaceae</taxon>
        <taxon>Cetraspora</taxon>
    </lineage>
</organism>
<evidence type="ECO:0000313" key="2">
    <source>
        <dbReference type="Proteomes" id="UP000789366"/>
    </source>
</evidence>
<protein>
    <submittedName>
        <fullName evidence="1">5929_t:CDS:1</fullName>
    </submittedName>
</protein>
<proteinExistence type="predicted"/>
<sequence>GSIYYSREVFRSHEPSIPHIIPHRDTSVESSPNDNNSISYWKCKELVKNVWMHTGNRYVE</sequence>
<gene>
    <name evidence="1" type="ORF">SPELUC_LOCUS12881</name>
</gene>
<keyword evidence="2" id="KW-1185">Reference proteome</keyword>
<comment type="caution">
    <text evidence="1">The sequence shown here is derived from an EMBL/GenBank/DDBJ whole genome shotgun (WGS) entry which is preliminary data.</text>
</comment>
<accession>A0ACA9Q2P6</accession>